<organism evidence="11 12">
    <name type="scientific">Rozella allomycis (strain CSF55)</name>
    <dbReference type="NCBI Taxonomy" id="988480"/>
    <lineage>
        <taxon>Eukaryota</taxon>
        <taxon>Fungi</taxon>
        <taxon>Fungi incertae sedis</taxon>
        <taxon>Cryptomycota</taxon>
        <taxon>Cryptomycota incertae sedis</taxon>
        <taxon>Rozella</taxon>
    </lineage>
</organism>
<evidence type="ECO:0000256" key="1">
    <source>
        <dbReference type="ARBA" id="ARBA00009493"/>
    </source>
</evidence>
<sequence>MKNNHEALYEREVLSVQLCNAFVRQYMLRSVDVERSGYWVREMERYGVRPNGQTYLIFLRAELRNGGENVRRVLEEMRKVGVGLRAVLMVLDEDEGEALKEIVREGGKGIEEYWKELREIERKESSMENTTTSAASASTSASTSEPATSTNSTSLINVMEINKEINSSFGIEYLRNALKPLEKDYKDDFLLQEAIENKSYEAYEEFEKIMNERFYKRVGIVNTKAISPILTRLSDNMIRKIHESLKEESGVVELIKGIKANRICYLILSLICRMDCYDESGRIQYAKLVFDFGRELEESQRSLFKENDKKIRAIINREKLKRDRSVNSDKLKGENLSSDSCDRSVNSGNSNSDNSGIESTSTPSTTSTTSTTSPPTTDNFERDLFVIEKELDVRWSEEQKVMIGSKFIDLMLDNCQVPMYLLDANETNRKNVKIFEFKKEYPTGVIKCHPMFINLIKKDTKFTHINASMFPMVVPSRKWVTIDEVVVLVTRGFLTLSNCTVRFIGNKFQSAEFIKKAEQVGRLKLMFNALDILGRTSWKINFKILNILIECWNRNLEIGSLPKLLNLSDFNKPKKLSEMKKIKQKLSSNHSQVCSTLYKLEIAKAFVNKTLYFPHNVDFRGRAYPIAPHLSHIGDDVCRSLLQFSTKKPLGKNGFKWLKIHISNLFGHDKCSFQDRIKFTEENSENIIRSATQPLDHTWWQSAENPFQFLAACIEYKNCIESGNVESYESAMPMQLDGSCNGLQHYAALGRDYKGAKSVNLIDGEKPMDVYSDVAKIVQEKLTLIITENESKEFKIVKQTVMTNVYGVTLIGAKEQIYSKLDFIQDEQLKYQSSLFLAKLVFESLATLFVSTRQIQTWLVQIGKEITRSIPLKDAKKYYPSIPILSLNEFHALKYSKIRPFNPSKLPLYPCTPISWTSPIGLPILQPYFSSSIIDIKTKRQSINLKILKNGMIDKRKQVTIHLTRYQVAGFPPNFVHSLDASHMFYTALECSEKGLQFAAVHDSFWTHLCDADVLAKVVREQFCRLHAESWVEELARQLRETLREHVVPVRVYGEGYKEGYKEGGNVDVEGIKGNEEGIESVEKLSEESVNSEKSLEESAINEKSKRKSTGTNYFRPVIIPDPPAKGDFDLNQSNYLIANSFKIQEASSMARKMDFLAANARVMHI</sequence>
<dbReference type="GO" id="GO:0034245">
    <property type="term" value="C:mitochondrial DNA-directed RNA polymerase complex"/>
    <property type="evidence" value="ECO:0007669"/>
    <property type="project" value="TreeGrafter"/>
</dbReference>
<dbReference type="PROSITE" id="PS00900">
    <property type="entry name" value="RNA_POL_PHAGE_1"/>
    <property type="match status" value="1"/>
</dbReference>
<reference evidence="11 12" key="1">
    <citation type="journal article" date="2013" name="Curr. Biol.">
        <title>Shared signatures of parasitism and phylogenomics unite Cryptomycota and microsporidia.</title>
        <authorList>
            <person name="James T.Y."/>
            <person name="Pelin A."/>
            <person name="Bonen L."/>
            <person name="Ahrendt S."/>
            <person name="Sain D."/>
            <person name="Corradi N."/>
            <person name="Stajich J.E."/>
        </authorList>
    </citation>
    <scope>NUCLEOTIDE SEQUENCE [LARGE SCALE GENOMIC DNA]</scope>
    <source>
        <strain evidence="11 12">CSF55</strain>
    </source>
</reference>
<comment type="similarity">
    <text evidence="1">Belongs to the phage and mitochondrial RNA polymerase family.</text>
</comment>
<dbReference type="GO" id="GO:0003899">
    <property type="term" value="F:DNA-directed RNA polymerase activity"/>
    <property type="evidence" value="ECO:0007669"/>
    <property type="project" value="UniProtKB-EC"/>
</dbReference>
<dbReference type="Proteomes" id="UP000030755">
    <property type="component" value="Unassembled WGS sequence"/>
</dbReference>
<dbReference type="HOGENOM" id="CLU_003364_1_0_1"/>
<comment type="catalytic activity">
    <reaction evidence="8">
        <text>RNA(n) + a ribonucleoside 5'-triphosphate = RNA(n+1) + diphosphate</text>
        <dbReference type="Rhea" id="RHEA:21248"/>
        <dbReference type="Rhea" id="RHEA-COMP:14527"/>
        <dbReference type="Rhea" id="RHEA-COMP:17342"/>
        <dbReference type="ChEBI" id="CHEBI:33019"/>
        <dbReference type="ChEBI" id="CHEBI:61557"/>
        <dbReference type="ChEBI" id="CHEBI:140395"/>
        <dbReference type="EC" id="2.7.7.6"/>
    </reaction>
</comment>
<dbReference type="FunFam" id="1.10.287.280:FF:000001">
    <property type="entry name" value="DNA-directed RNA polymerase"/>
    <property type="match status" value="1"/>
</dbReference>
<feature type="compositionally biased region" description="Polar residues" evidence="9">
    <location>
        <begin position="335"/>
        <end position="345"/>
    </location>
</feature>
<keyword evidence="4 11" id="KW-0808">Transferase</keyword>
<dbReference type="GO" id="GO:0003677">
    <property type="term" value="F:DNA binding"/>
    <property type="evidence" value="ECO:0007669"/>
    <property type="project" value="InterPro"/>
</dbReference>
<dbReference type="EC" id="2.7.7.6" evidence="2"/>
<feature type="compositionally biased region" description="Low complexity" evidence="9">
    <location>
        <begin position="127"/>
        <end position="151"/>
    </location>
</feature>
<feature type="compositionally biased region" description="Basic and acidic residues" evidence="9">
    <location>
        <begin position="1094"/>
        <end position="1104"/>
    </location>
</feature>
<dbReference type="InterPro" id="IPR002092">
    <property type="entry name" value="DNA-dir_Rpol_phage-type"/>
</dbReference>
<feature type="region of interest" description="Disordered" evidence="9">
    <location>
        <begin position="1084"/>
        <end position="1108"/>
    </location>
</feature>
<keyword evidence="3 11" id="KW-0240">DNA-directed RNA polymerase</keyword>
<evidence type="ECO:0000256" key="7">
    <source>
        <dbReference type="ARBA" id="ARBA00023163"/>
    </source>
</evidence>
<name>A0A075ARB6_ROZAC</name>
<dbReference type="Pfam" id="PF00940">
    <property type="entry name" value="RNA_pol"/>
    <property type="match status" value="1"/>
</dbReference>
<keyword evidence="6" id="KW-0809">Transit peptide</keyword>
<dbReference type="AlphaFoldDB" id="A0A075ARB6"/>
<dbReference type="InterPro" id="IPR029262">
    <property type="entry name" value="RPOL_N"/>
</dbReference>
<dbReference type="Gene3D" id="1.10.150.20">
    <property type="entry name" value="5' to 3' exonuclease, C-terminal subdomain"/>
    <property type="match status" value="1"/>
</dbReference>
<evidence type="ECO:0000256" key="9">
    <source>
        <dbReference type="SAM" id="MobiDB-lite"/>
    </source>
</evidence>
<keyword evidence="12" id="KW-1185">Reference proteome</keyword>
<evidence type="ECO:0000256" key="5">
    <source>
        <dbReference type="ARBA" id="ARBA00022695"/>
    </source>
</evidence>
<protein>
    <recommendedName>
        <fullName evidence="2">DNA-directed RNA polymerase</fullName>
        <ecNumber evidence="2">2.7.7.6</ecNumber>
    </recommendedName>
</protein>
<dbReference type="Gene3D" id="1.10.1320.10">
    <property type="entry name" value="DNA-directed RNA polymerase, N-terminal domain"/>
    <property type="match status" value="1"/>
</dbReference>
<evidence type="ECO:0000256" key="6">
    <source>
        <dbReference type="ARBA" id="ARBA00022946"/>
    </source>
</evidence>
<dbReference type="InterPro" id="IPR046950">
    <property type="entry name" value="DNA-dir_Rpol_C_phage-type"/>
</dbReference>
<keyword evidence="5 11" id="KW-0548">Nucleotidyltransferase</keyword>
<dbReference type="InterPro" id="IPR037159">
    <property type="entry name" value="RNA_POL_N_sf"/>
</dbReference>
<dbReference type="STRING" id="988480.A0A075ARB6"/>
<evidence type="ECO:0000313" key="11">
    <source>
        <dbReference type="EMBL" id="EPZ32783.1"/>
    </source>
</evidence>
<gene>
    <name evidence="11" type="ORF">O9G_000858</name>
</gene>
<dbReference type="PANTHER" id="PTHR10102">
    <property type="entry name" value="DNA-DIRECTED RNA POLYMERASE, MITOCHONDRIAL"/>
    <property type="match status" value="1"/>
</dbReference>
<feature type="domain" description="DNA-directed RNA polymerase N-terminal" evidence="10">
    <location>
        <begin position="190"/>
        <end position="535"/>
    </location>
</feature>
<dbReference type="OrthoDB" id="276422at2759"/>
<feature type="compositionally biased region" description="Low complexity" evidence="9">
    <location>
        <begin position="346"/>
        <end position="377"/>
    </location>
</feature>
<evidence type="ECO:0000256" key="4">
    <source>
        <dbReference type="ARBA" id="ARBA00022679"/>
    </source>
</evidence>
<evidence type="ECO:0000256" key="2">
    <source>
        <dbReference type="ARBA" id="ARBA00012418"/>
    </source>
</evidence>
<evidence type="ECO:0000313" key="12">
    <source>
        <dbReference type="Proteomes" id="UP000030755"/>
    </source>
</evidence>
<feature type="region of interest" description="Disordered" evidence="9">
    <location>
        <begin position="122"/>
        <end position="151"/>
    </location>
</feature>
<dbReference type="GO" id="GO:0006390">
    <property type="term" value="P:mitochondrial transcription"/>
    <property type="evidence" value="ECO:0007669"/>
    <property type="project" value="TreeGrafter"/>
</dbReference>
<dbReference type="Gene3D" id="1.10.287.280">
    <property type="match status" value="1"/>
</dbReference>
<evidence type="ECO:0000256" key="8">
    <source>
        <dbReference type="ARBA" id="ARBA00048552"/>
    </source>
</evidence>
<evidence type="ECO:0000259" key="10">
    <source>
        <dbReference type="SMART" id="SM01311"/>
    </source>
</evidence>
<dbReference type="InterPro" id="IPR043502">
    <property type="entry name" value="DNA/RNA_pol_sf"/>
</dbReference>
<proteinExistence type="inferred from homology"/>
<feature type="region of interest" description="Disordered" evidence="9">
    <location>
        <begin position="326"/>
        <end position="379"/>
    </location>
</feature>
<dbReference type="Pfam" id="PF14700">
    <property type="entry name" value="RPOL_N"/>
    <property type="match status" value="1"/>
</dbReference>
<accession>A0A075ARB6</accession>
<dbReference type="PANTHER" id="PTHR10102:SF0">
    <property type="entry name" value="DNA-DIRECTED RNA POLYMERASE, MITOCHONDRIAL"/>
    <property type="match status" value="1"/>
</dbReference>
<dbReference type="EMBL" id="KE561117">
    <property type="protein sequence ID" value="EPZ32783.1"/>
    <property type="molecule type" value="Genomic_DNA"/>
</dbReference>
<keyword evidence="7" id="KW-0804">Transcription</keyword>
<dbReference type="SMART" id="SM01311">
    <property type="entry name" value="RPOL_N"/>
    <property type="match status" value="1"/>
</dbReference>
<evidence type="ECO:0000256" key="3">
    <source>
        <dbReference type="ARBA" id="ARBA00022478"/>
    </source>
</evidence>
<dbReference type="SUPFAM" id="SSF56672">
    <property type="entry name" value="DNA/RNA polymerases"/>
    <property type="match status" value="1"/>
</dbReference>